<dbReference type="Proteomes" id="UP000324222">
    <property type="component" value="Unassembled WGS sequence"/>
</dbReference>
<accession>A0A5B7E610</accession>
<organism evidence="1 2">
    <name type="scientific">Portunus trituberculatus</name>
    <name type="common">Swimming crab</name>
    <name type="synonym">Neptunus trituberculatus</name>
    <dbReference type="NCBI Taxonomy" id="210409"/>
    <lineage>
        <taxon>Eukaryota</taxon>
        <taxon>Metazoa</taxon>
        <taxon>Ecdysozoa</taxon>
        <taxon>Arthropoda</taxon>
        <taxon>Crustacea</taxon>
        <taxon>Multicrustacea</taxon>
        <taxon>Malacostraca</taxon>
        <taxon>Eumalacostraca</taxon>
        <taxon>Eucarida</taxon>
        <taxon>Decapoda</taxon>
        <taxon>Pleocyemata</taxon>
        <taxon>Brachyura</taxon>
        <taxon>Eubrachyura</taxon>
        <taxon>Portunoidea</taxon>
        <taxon>Portunidae</taxon>
        <taxon>Portuninae</taxon>
        <taxon>Portunus</taxon>
    </lineage>
</organism>
<name>A0A5B7E610_PORTR</name>
<reference evidence="1 2" key="1">
    <citation type="submission" date="2019-05" db="EMBL/GenBank/DDBJ databases">
        <title>Another draft genome of Portunus trituberculatus and its Hox gene families provides insights of decapod evolution.</title>
        <authorList>
            <person name="Jeong J.-H."/>
            <person name="Song I."/>
            <person name="Kim S."/>
            <person name="Choi T."/>
            <person name="Kim D."/>
            <person name="Ryu S."/>
            <person name="Kim W."/>
        </authorList>
    </citation>
    <scope>NUCLEOTIDE SEQUENCE [LARGE SCALE GENOMIC DNA]</scope>
    <source>
        <tissue evidence="1">Muscle</tissue>
    </source>
</reference>
<evidence type="ECO:0000313" key="2">
    <source>
        <dbReference type="Proteomes" id="UP000324222"/>
    </source>
</evidence>
<sequence length="69" mass="7618">MKEAFKYLVIRYNKNKASHGSASGESIPPTTSTRLAPPLIAEAVRRALNLLQSRPKGQPEETIQAPKRC</sequence>
<gene>
    <name evidence="1" type="ORF">E2C01_022450</name>
</gene>
<evidence type="ECO:0000313" key="1">
    <source>
        <dbReference type="EMBL" id="MPC29228.1"/>
    </source>
</evidence>
<dbReference type="AlphaFoldDB" id="A0A5B7E610"/>
<protein>
    <submittedName>
        <fullName evidence="1">Uncharacterized protein</fullName>
    </submittedName>
</protein>
<dbReference type="EMBL" id="VSRR010002037">
    <property type="protein sequence ID" value="MPC29228.1"/>
    <property type="molecule type" value="Genomic_DNA"/>
</dbReference>
<keyword evidence="2" id="KW-1185">Reference proteome</keyword>
<comment type="caution">
    <text evidence="1">The sequence shown here is derived from an EMBL/GenBank/DDBJ whole genome shotgun (WGS) entry which is preliminary data.</text>
</comment>
<proteinExistence type="predicted"/>